<name>A0A3M2JJ89_9CELL</name>
<dbReference type="EMBL" id="RFFI01000008">
    <property type="protein sequence ID" value="RMI13862.1"/>
    <property type="molecule type" value="Genomic_DNA"/>
</dbReference>
<dbReference type="Proteomes" id="UP000269289">
    <property type="component" value="Unassembled WGS sequence"/>
</dbReference>
<reference evidence="1 2" key="1">
    <citation type="submission" date="2018-10" db="EMBL/GenBank/DDBJ databases">
        <title>Isolation, diversity and antifungal activity of actinobacteria from wheat.</title>
        <authorList>
            <person name="Han C."/>
        </authorList>
    </citation>
    <scope>NUCLEOTIDE SEQUENCE [LARGE SCALE GENOMIC DNA]</scope>
    <source>
        <strain evidence="1 2">NEAU-YY56</strain>
    </source>
</reference>
<proteinExistence type="predicted"/>
<dbReference type="RefSeq" id="WP_122147885.1">
    <property type="nucleotide sequence ID" value="NZ_RFFI01000008.1"/>
</dbReference>
<accession>A0A3M2JJ89</accession>
<dbReference type="OrthoDB" id="5175769at2"/>
<comment type="caution">
    <text evidence="1">The sequence shown here is derived from an EMBL/GenBank/DDBJ whole genome shotgun (WGS) entry which is preliminary data.</text>
</comment>
<evidence type="ECO:0000313" key="2">
    <source>
        <dbReference type="Proteomes" id="UP000269289"/>
    </source>
</evidence>
<evidence type="ECO:0000313" key="1">
    <source>
        <dbReference type="EMBL" id="RMI13862.1"/>
    </source>
</evidence>
<keyword evidence="2" id="KW-1185">Reference proteome</keyword>
<dbReference type="AlphaFoldDB" id="A0A3M2JJ89"/>
<protein>
    <submittedName>
        <fullName evidence="1">Uncharacterized protein</fullName>
    </submittedName>
</protein>
<gene>
    <name evidence="1" type="ORF">EBM89_02505</name>
</gene>
<organism evidence="1 2">
    <name type="scientific">Cellulomonas triticagri</name>
    <dbReference type="NCBI Taxonomy" id="2483352"/>
    <lineage>
        <taxon>Bacteria</taxon>
        <taxon>Bacillati</taxon>
        <taxon>Actinomycetota</taxon>
        <taxon>Actinomycetes</taxon>
        <taxon>Micrococcales</taxon>
        <taxon>Cellulomonadaceae</taxon>
        <taxon>Cellulomonas</taxon>
    </lineage>
</organism>
<sequence length="265" mass="28146">MIERTEVDVPTPPGGWGAPWPDVAEIEAAFPHDRWTLVGGLMTQVHAAAHGITAVRPTDDVDIVLHVETTRGLPGAAASVLERLGYRLVEPIDPRERTAHRFRRDRRQVDVVTASPGATADGVVDLLIADHAAPSVVGRLRGRTMVAIDGGTQALRRTVLATLRIARGAPTVLSTPSVLGALVLKAAAFRADSRDPGRHLQDAAVLLACLDDPFAAREQFAGSDRSRVLTLARHLPEDAAPWRLLGTETAGQGQAALRILAAGLA</sequence>